<dbReference type="InterPro" id="IPR002403">
    <property type="entry name" value="Cyt_P450_E_grp-IV"/>
</dbReference>
<dbReference type="InterPro" id="IPR036396">
    <property type="entry name" value="Cyt_P450_sf"/>
</dbReference>
<evidence type="ECO:0000256" key="1">
    <source>
        <dbReference type="ARBA" id="ARBA00001971"/>
    </source>
</evidence>
<evidence type="ECO:0000256" key="14">
    <source>
        <dbReference type="RuleBase" id="RU000461"/>
    </source>
</evidence>
<dbReference type="EMBL" id="JADNRY010000123">
    <property type="protein sequence ID" value="KAF9064448.1"/>
    <property type="molecule type" value="Genomic_DNA"/>
</dbReference>
<dbReference type="CDD" id="cd11069">
    <property type="entry name" value="CYP_FUM15-like"/>
    <property type="match status" value="1"/>
</dbReference>
<gene>
    <name evidence="16" type="ORF">BDP27DRAFT_1393774</name>
</gene>
<keyword evidence="11 14" id="KW-0503">Monooxygenase</keyword>
<keyword evidence="10 13" id="KW-0408">Iron</keyword>
<comment type="subcellular location">
    <subcellularLocation>
        <location evidence="2">Membrane</location>
    </subcellularLocation>
</comment>
<keyword evidence="9 14" id="KW-0560">Oxidoreductase</keyword>
<dbReference type="GO" id="GO:0020037">
    <property type="term" value="F:heme binding"/>
    <property type="evidence" value="ECO:0007669"/>
    <property type="project" value="InterPro"/>
</dbReference>
<dbReference type="OrthoDB" id="1470350at2759"/>
<keyword evidence="12 15" id="KW-0472">Membrane</keyword>
<feature type="binding site" description="axial binding residue" evidence="13">
    <location>
        <position position="494"/>
    </location>
    <ligand>
        <name>heme</name>
        <dbReference type="ChEBI" id="CHEBI:30413"/>
    </ligand>
    <ligandPart>
        <name>Fe</name>
        <dbReference type="ChEBI" id="CHEBI:18248"/>
    </ligandPart>
</feature>
<evidence type="ECO:0000256" key="15">
    <source>
        <dbReference type="SAM" id="Phobius"/>
    </source>
</evidence>
<evidence type="ECO:0000256" key="7">
    <source>
        <dbReference type="ARBA" id="ARBA00022723"/>
    </source>
</evidence>
<evidence type="ECO:0000256" key="13">
    <source>
        <dbReference type="PIRSR" id="PIRSR602403-1"/>
    </source>
</evidence>
<comment type="cofactor">
    <cofactor evidence="1 13">
        <name>heme</name>
        <dbReference type="ChEBI" id="CHEBI:30413"/>
    </cofactor>
</comment>
<evidence type="ECO:0000313" key="17">
    <source>
        <dbReference type="Proteomes" id="UP000772434"/>
    </source>
</evidence>
<dbReference type="GO" id="GO:0016020">
    <property type="term" value="C:membrane"/>
    <property type="evidence" value="ECO:0007669"/>
    <property type="project" value="UniProtKB-SubCell"/>
</dbReference>
<evidence type="ECO:0000256" key="8">
    <source>
        <dbReference type="ARBA" id="ARBA00022989"/>
    </source>
</evidence>
<evidence type="ECO:0000256" key="4">
    <source>
        <dbReference type="ARBA" id="ARBA00010617"/>
    </source>
</evidence>
<dbReference type="PANTHER" id="PTHR24305:SF166">
    <property type="entry name" value="CYTOCHROME P450 12A4, MITOCHONDRIAL-RELATED"/>
    <property type="match status" value="1"/>
</dbReference>
<dbReference type="PRINTS" id="PR00465">
    <property type="entry name" value="EP450IV"/>
</dbReference>
<evidence type="ECO:0000256" key="9">
    <source>
        <dbReference type="ARBA" id="ARBA00023002"/>
    </source>
</evidence>
<dbReference type="PANTHER" id="PTHR24305">
    <property type="entry name" value="CYTOCHROME P450"/>
    <property type="match status" value="1"/>
</dbReference>
<reference evidence="16" key="1">
    <citation type="submission" date="2020-11" db="EMBL/GenBank/DDBJ databases">
        <authorList>
            <consortium name="DOE Joint Genome Institute"/>
            <person name="Ahrendt S."/>
            <person name="Riley R."/>
            <person name="Andreopoulos W."/>
            <person name="Labutti K."/>
            <person name="Pangilinan J."/>
            <person name="Ruiz-Duenas F.J."/>
            <person name="Barrasa J.M."/>
            <person name="Sanchez-Garcia M."/>
            <person name="Camarero S."/>
            <person name="Miyauchi S."/>
            <person name="Serrano A."/>
            <person name="Linde D."/>
            <person name="Babiker R."/>
            <person name="Drula E."/>
            <person name="Ayuso-Fernandez I."/>
            <person name="Pacheco R."/>
            <person name="Padilla G."/>
            <person name="Ferreira P."/>
            <person name="Barriuso J."/>
            <person name="Kellner H."/>
            <person name="Castanera R."/>
            <person name="Alfaro M."/>
            <person name="Ramirez L."/>
            <person name="Pisabarro A.G."/>
            <person name="Kuo A."/>
            <person name="Tritt A."/>
            <person name="Lipzen A."/>
            <person name="He G."/>
            <person name="Yan M."/>
            <person name="Ng V."/>
            <person name="Cullen D."/>
            <person name="Martin F."/>
            <person name="Rosso M.-N."/>
            <person name="Henrissat B."/>
            <person name="Hibbett D."/>
            <person name="Martinez A.T."/>
            <person name="Grigoriev I.V."/>
        </authorList>
    </citation>
    <scope>NUCLEOTIDE SEQUENCE</scope>
    <source>
        <strain evidence="16">AH 40177</strain>
    </source>
</reference>
<organism evidence="16 17">
    <name type="scientific">Rhodocollybia butyracea</name>
    <dbReference type="NCBI Taxonomy" id="206335"/>
    <lineage>
        <taxon>Eukaryota</taxon>
        <taxon>Fungi</taxon>
        <taxon>Dikarya</taxon>
        <taxon>Basidiomycota</taxon>
        <taxon>Agaricomycotina</taxon>
        <taxon>Agaricomycetes</taxon>
        <taxon>Agaricomycetidae</taxon>
        <taxon>Agaricales</taxon>
        <taxon>Marasmiineae</taxon>
        <taxon>Omphalotaceae</taxon>
        <taxon>Rhodocollybia</taxon>
    </lineage>
</organism>
<comment type="pathway">
    <text evidence="3">Secondary metabolite biosynthesis; terpenoid biosynthesis.</text>
</comment>
<evidence type="ECO:0000256" key="10">
    <source>
        <dbReference type="ARBA" id="ARBA00023004"/>
    </source>
</evidence>
<comment type="caution">
    <text evidence="16">The sequence shown here is derived from an EMBL/GenBank/DDBJ whole genome shotgun (WGS) entry which is preliminary data.</text>
</comment>
<evidence type="ECO:0000256" key="2">
    <source>
        <dbReference type="ARBA" id="ARBA00004370"/>
    </source>
</evidence>
<dbReference type="AlphaFoldDB" id="A0A9P5PIE7"/>
<dbReference type="GO" id="GO:0004497">
    <property type="term" value="F:monooxygenase activity"/>
    <property type="evidence" value="ECO:0007669"/>
    <property type="project" value="UniProtKB-KW"/>
</dbReference>
<evidence type="ECO:0000256" key="3">
    <source>
        <dbReference type="ARBA" id="ARBA00004721"/>
    </source>
</evidence>
<proteinExistence type="inferred from homology"/>
<keyword evidence="8 15" id="KW-1133">Transmembrane helix</keyword>
<dbReference type="InterPro" id="IPR001128">
    <property type="entry name" value="Cyt_P450"/>
</dbReference>
<sequence>MSLLQTPLLQIIFVAILSASIWLFYINQNVDNASSTQISQLPGPPSQSWLKGNHEQLYSLKDGWEFHETLGKQYGPAVQVKGSLGGKQFYTFDPKAMYHILVKHGSLFPPLRLKSGTLIFGEGLLHTEETQHRKQRKMLNPVFSIAHMRSMMPIFYDVVDQLETSLFQRVPNGQKEIDVLGWMFRTALELIGQSGFGYSFDNMKDDVPKHRYSTVVKEFLPAFARLSFANNYVLPLGLKLFPTNIRTFIMNVTPWKTLHDVRDMVNYMHQLSTDIYREKKRALEDGDEAVTNQIGQGKDLLSIMMKENMKADDEDKLNEEEMIAQMSTFIFAAMDTTSNSISRILHLLANNQDAQERMRQEITEARKQRQGKKLSYDELVALPYLDAVCRETLRLYAPVSYLEKTCIEDVIIPFSRPVRGNNGTEISEIFLPRGTSVMISILNANRSAELWGSDVLEWKPERWLSSLPESITESKAQAGIYAHLMTFSGGSRSCIGFKFSQLEMKVVTSMLIERFKFSLAPKKKISWQMAIVTSPVVDGGDGHSQLPLIVELAT</sequence>
<keyword evidence="5 13" id="KW-0349">Heme</keyword>
<dbReference type="PROSITE" id="PS00086">
    <property type="entry name" value="CYTOCHROME_P450"/>
    <property type="match status" value="1"/>
</dbReference>
<dbReference type="Gene3D" id="1.10.630.10">
    <property type="entry name" value="Cytochrome P450"/>
    <property type="match status" value="1"/>
</dbReference>
<dbReference type="GO" id="GO:0016705">
    <property type="term" value="F:oxidoreductase activity, acting on paired donors, with incorporation or reduction of molecular oxygen"/>
    <property type="evidence" value="ECO:0007669"/>
    <property type="project" value="InterPro"/>
</dbReference>
<dbReference type="SUPFAM" id="SSF48264">
    <property type="entry name" value="Cytochrome P450"/>
    <property type="match status" value="1"/>
</dbReference>
<dbReference type="GO" id="GO:0005506">
    <property type="term" value="F:iron ion binding"/>
    <property type="evidence" value="ECO:0007669"/>
    <property type="project" value="InterPro"/>
</dbReference>
<dbReference type="PRINTS" id="PR00385">
    <property type="entry name" value="P450"/>
</dbReference>
<dbReference type="Proteomes" id="UP000772434">
    <property type="component" value="Unassembled WGS sequence"/>
</dbReference>
<evidence type="ECO:0000256" key="6">
    <source>
        <dbReference type="ARBA" id="ARBA00022692"/>
    </source>
</evidence>
<feature type="transmembrane region" description="Helical" evidence="15">
    <location>
        <begin position="7"/>
        <end position="25"/>
    </location>
</feature>
<keyword evidence="7 13" id="KW-0479">Metal-binding</keyword>
<comment type="similarity">
    <text evidence="4 14">Belongs to the cytochrome P450 family.</text>
</comment>
<evidence type="ECO:0000256" key="12">
    <source>
        <dbReference type="ARBA" id="ARBA00023136"/>
    </source>
</evidence>
<dbReference type="Pfam" id="PF00067">
    <property type="entry name" value="p450"/>
    <property type="match status" value="1"/>
</dbReference>
<keyword evidence="6 15" id="KW-0812">Transmembrane</keyword>
<protein>
    <submittedName>
        <fullName evidence="16">Cytochrome P450</fullName>
    </submittedName>
</protein>
<keyword evidence="17" id="KW-1185">Reference proteome</keyword>
<dbReference type="InterPro" id="IPR017972">
    <property type="entry name" value="Cyt_P450_CS"/>
</dbReference>
<name>A0A9P5PIE7_9AGAR</name>
<evidence type="ECO:0000256" key="11">
    <source>
        <dbReference type="ARBA" id="ARBA00023033"/>
    </source>
</evidence>
<dbReference type="InterPro" id="IPR050121">
    <property type="entry name" value="Cytochrome_P450_monoxygenase"/>
</dbReference>
<accession>A0A9P5PIE7</accession>
<evidence type="ECO:0000256" key="5">
    <source>
        <dbReference type="ARBA" id="ARBA00022617"/>
    </source>
</evidence>
<evidence type="ECO:0000313" key="16">
    <source>
        <dbReference type="EMBL" id="KAF9064448.1"/>
    </source>
</evidence>